<dbReference type="OrthoDB" id="9815245at2"/>
<protein>
    <recommendedName>
        <fullName evidence="3">L,D-transpeptidase catalytic domain</fullName>
    </recommendedName>
</protein>
<organism evidence="1 2">
    <name type="scientific">Aureliella helgolandensis</name>
    <dbReference type="NCBI Taxonomy" id="2527968"/>
    <lineage>
        <taxon>Bacteria</taxon>
        <taxon>Pseudomonadati</taxon>
        <taxon>Planctomycetota</taxon>
        <taxon>Planctomycetia</taxon>
        <taxon>Pirellulales</taxon>
        <taxon>Pirellulaceae</taxon>
        <taxon>Aureliella</taxon>
    </lineage>
</organism>
<evidence type="ECO:0000313" key="2">
    <source>
        <dbReference type="Proteomes" id="UP000318017"/>
    </source>
</evidence>
<dbReference type="RefSeq" id="WP_145072682.1">
    <property type="nucleotide sequence ID" value="NZ_CP036298.1"/>
</dbReference>
<evidence type="ECO:0008006" key="3">
    <source>
        <dbReference type="Google" id="ProtNLM"/>
    </source>
</evidence>
<name>A0A518G075_9BACT</name>
<dbReference type="EMBL" id="CP036298">
    <property type="protein sequence ID" value="QDV21924.1"/>
    <property type="molecule type" value="Genomic_DNA"/>
</dbReference>
<gene>
    <name evidence="1" type="ORF">Q31a_02030</name>
</gene>
<dbReference type="AlphaFoldDB" id="A0A518G075"/>
<keyword evidence="2" id="KW-1185">Reference proteome</keyword>
<evidence type="ECO:0000313" key="1">
    <source>
        <dbReference type="EMBL" id="QDV21924.1"/>
    </source>
</evidence>
<sequence length="285" mass="30658">MSQIMGSVGSYQSGAKNFKADVETVQRMLQAASQKLRKPQFDPNGIDGLINRIAERSGTVKAISNFQKEQVRMTRPDQRVDVNGQTWKALVQTVGSVPAPRPKPVVSQVTLTVSHGGLVPTGTTRMDGKPVGTYQGPYESSFVLTGGLVGTFRGSIWPNNMTVKGYVVDGIYPLHIGFHKGGTAAKQTASDLVVRTSGIRAGLLVNARSGVTVKSDNPAKTLSHGINVHNGLSSGNRSSDGCLNLPTEDWKRFIKLFLDAYPDINDWHTLGTNTGKKIGSLVIQK</sequence>
<proteinExistence type="predicted"/>
<dbReference type="KEGG" id="ahel:Q31a_02030"/>
<dbReference type="Proteomes" id="UP000318017">
    <property type="component" value="Chromosome"/>
</dbReference>
<reference evidence="1 2" key="1">
    <citation type="submission" date="2019-02" db="EMBL/GenBank/DDBJ databases">
        <title>Deep-cultivation of Planctomycetes and their phenomic and genomic characterization uncovers novel biology.</title>
        <authorList>
            <person name="Wiegand S."/>
            <person name="Jogler M."/>
            <person name="Boedeker C."/>
            <person name="Pinto D."/>
            <person name="Vollmers J."/>
            <person name="Rivas-Marin E."/>
            <person name="Kohn T."/>
            <person name="Peeters S.H."/>
            <person name="Heuer A."/>
            <person name="Rast P."/>
            <person name="Oberbeckmann S."/>
            <person name="Bunk B."/>
            <person name="Jeske O."/>
            <person name="Meyerdierks A."/>
            <person name="Storesund J.E."/>
            <person name="Kallscheuer N."/>
            <person name="Luecker S."/>
            <person name="Lage O.M."/>
            <person name="Pohl T."/>
            <person name="Merkel B.J."/>
            <person name="Hornburger P."/>
            <person name="Mueller R.-W."/>
            <person name="Bruemmer F."/>
            <person name="Labrenz M."/>
            <person name="Spormann A.M."/>
            <person name="Op den Camp H."/>
            <person name="Overmann J."/>
            <person name="Amann R."/>
            <person name="Jetten M.S.M."/>
            <person name="Mascher T."/>
            <person name="Medema M.H."/>
            <person name="Devos D.P."/>
            <person name="Kaster A.-K."/>
            <person name="Ovreas L."/>
            <person name="Rohde M."/>
            <person name="Galperin M.Y."/>
            <person name="Jogler C."/>
        </authorList>
    </citation>
    <scope>NUCLEOTIDE SEQUENCE [LARGE SCALE GENOMIC DNA]</scope>
    <source>
        <strain evidence="1 2">Q31a</strain>
    </source>
</reference>
<accession>A0A518G075</accession>